<protein>
    <submittedName>
        <fullName evidence="2">Uncharacterized protein</fullName>
    </submittedName>
</protein>
<feature type="region of interest" description="Disordered" evidence="1">
    <location>
        <begin position="1"/>
        <end position="80"/>
    </location>
</feature>
<feature type="compositionally biased region" description="Low complexity" evidence="1">
    <location>
        <begin position="23"/>
        <end position="80"/>
    </location>
</feature>
<dbReference type="AlphaFoldDB" id="A0A5C3KLU7"/>
<dbReference type="STRING" id="230819.A0A5C3KLU7"/>
<keyword evidence="3" id="KW-1185">Reference proteome</keyword>
<dbReference type="EMBL" id="ML210271">
    <property type="protein sequence ID" value="TFK21339.1"/>
    <property type="molecule type" value="Genomic_DNA"/>
</dbReference>
<evidence type="ECO:0000256" key="1">
    <source>
        <dbReference type="SAM" id="MobiDB-lite"/>
    </source>
</evidence>
<reference evidence="2 3" key="1">
    <citation type="journal article" date="2019" name="Nat. Ecol. Evol.">
        <title>Megaphylogeny resolves global patterns of mushroom evolution.</title>
        <authorList>
            <person name="Varga T."/>
            <person name="Krizsan K."/>
            <person name="Foldi C."/>
            <person name="Dima B."/>
            <person name="Sanchez-Garcia M."/>
            <person name="Sanchez-Ramirez S."/>
            <person name="Szollosi G.J."/>
            <person name="Szarkandi J.G."/>
            <person name="Papp V."/>
            <person name="Albert L."/>
            <person name="Andreopoulos W."/>
            <person name="Angelini C."/>
            <person name="Antonin V."/>
            <person name="Barry K.W."/>
            <person name="Bougher N.L."/>
            <person name="Buchanan P."/>
            <person name="Buyck B."/>
            <person name="Bense V."/>
            <person name="Catcheside P."/>
            <person name="Chovatia M."/>
            <person name="Cooper J."/>
            <person name="Damon W."/>
            <person name="Desjardin D."/>
            <person name="Finy P."/>
            <person name="Geml J."/>
            <person name="Haridas S."/>
            <person name="Hughes K."/>
            <person name="Justo A."/>
            <person name="Karasinski D."/>
            <person name="Kautmanova I."/>
            <person name="Kiss B."/>
            <person name="Kocsube S."/>
            <person name="Kotiranta H."/>
            <person name="LaButti K.M."/>
            <person name="Lechner B.E."/>
            <person name="Liimatainen K."/>
            <person name="Lipzen A."/>
            <person name="Lukacs Z."/>
            <person name="Mihaltcheva S."/>
            <person name="Morgado L.N."/>
            <person name="Niskanen T."/>
            <person name="Noordeloos M.E."/>
            <person name="Ohm R.A."/>
            <person name="Ortiz-Santana B."/>
            <person name="Ovrebo C."/>
            <person name="Racz N."/>
            <person name="Riley R."/>
            <person name="Savchenko A."/>
            <person name="Shiryaev A."/>
            <person name="Soop K."/>
            <person name="Spirin V."/>
            <person name="Szebenyi C."/>
            <person name="Tomsovsky M."/>
            <person name="Tulloss R.E."/>
            <person name="Uehling J."/>
            <person name="Grigoriev I.V."/>
            <person name="Vagvolgyi C."/>
            <person name="Papp T."/>
            <person name="Martin F.M."/>
            <person name="Miettinen O."/>
            <person name="Hibbett D.S."/>
            <person name="Nagy L.G."/>
        </authorList>
    </citation>
    <scope>NUCLEOTIDE SEQUENCE [LARGE SCALE GENOMIC DNA]</scope>
    <source>
        <strain evidence="2 3">CBS 121175</strain>
    </source>
</reference>
<organism evidence="2 3">
    <name type="scientific">Coprinopsis marcescibilis</name>
    <name type="common">Agaric fungus</name>
    <name type="synonym">Psathyrella marcescibilis</name>
    <dbReference type="NCBI Taxonomy" id="230819"/>
    <lineage>
        <taxon>Eukaryota</taxon>
        <taxon>Fungi</taxon>
        <taxon>Dikarya</taxon>
        <taxon>Basidiomycota</taxon>
        <taxon>Agaricomycotina</taxon>
        <taxon>Agaricomycetes</taxon>
        <taxon>Agaricomycetidae</taxon>
        <taxon>Agaricales</taxon>
        <taxon>Agaricineae</taxon>
        <taxon>Psathyrellaceae</taxon>
        <taxon>Coprinopsis</taxon>
    </lineage>
</organism>
<evidence type="ECO:0000313" key="3">
    <source>
        <dbReference type="Proteomes" id="UP000307440"/>
    </source>
</evidence>
<gene>
    <name evidence="2" type="ORF">FA15DRAFT_645745</name>
</gene>
<name>A0A5C3KLU7_COPMA</name>
<dbReference type="Proteomes" id="UP000307440">
    <property type="component" value="Unassembled WGS sequence"/>
</dbReference>
<sequence>MFVPFVSPRKLFRRKGGGGVGRGSSSTSSSVKSSAGSSSSSGSSGKTKSSSSSWWSSSNSNTKTKSSTKSSIWKSSSSNTPQWNKVVGVAAAIPAGFPFAGRVAGGGTRDSIMGTRTYGSGYPGVVGRGTSGRGFPFFFWPLTWPLAVGAGTGLYLHSNYEYGAPNNSTRPGGSMAYAIFPSPSDSTNPSTFRFLSDNATVALMIFDVGIECEGLFDLSTFSSTPIAFTDSTGVGGTAGPGPEQAIQYYRASSAALTLDGYNNTATYGLEGSADSPLPASLDSELLTCLNTTIGVNLPLIDGATGLHAPIALHLVGSLGVILCLLQSWL</sequence>
<dbReference type="OrthoDB" id="3365917at2759"/>
<evidence type="ECO:0000313" key="2">
    <source>
        <dbReference type="EMBL" id="TFK21339.1"/>
    </source>
</evidence>
<proteinExistence type="predicted"/>
<accession>A0A5C3KLU7</accession>